<keyword evidence="1" id="KW-0812">Transmembrane</keyword>
<reference evidence="2 3" key="2">
    <citation type="journal article" date="2012" name="Stand. Genomic Sci.">
        <title>Genome sequence of the moderately thermophilic, amino-acid-degrading and sulfur-reducing bacterium Thermovirga lienii type strain (Cas60314(T)).</title>
        <authorList>
            <person name="Goker M."/>
            <person name="Saunders E."/>
            <person name="Lapidus A."/>
            <person name="Nolan M."/>
            <person name="Lucas S."/>
            <person name="Hammon N."/>
            <person name="Deshpande S."/>
            <person name="Cheng J.F."/>
            <person name="Han C."/>
            <person name="Tapia R."/>
            <person name="Goodwin L.A."/>
            <person name="Pitluck S."/>
            <person name="Liolios K."/>
            <person name="Mavromatis K."/>
            <person name="Pagani I."/>
            <person name="Ivanova N."/>
            <person name="Mikhailova N."/>
            <person name="Pati A."/>
            <person name="Chen A."/>
            <person name="Palaniappan K."/>
            <person name="Land M."/>
            <person name="Chang Y.J."/>
            <person name="Jeffries C.D."/>
            <person name="Brambilla E.M."/>
            <person name="Rohde M."/>
            <person name="Spring S."/>
            <person name="Detter J.C."/>
            <person name="Woyke T."/>
            <person name="Bristow J."/>
            <person name="Eisen J.A."/>
            <person name="Markowitz V."/>
            <person name="Hugenholtz P."/>
            <person name="Kyrpides N.C."/>
            <person name="Klenk H.P."/>
        </authorList>
    </citation>
    <scope>NUCLEOTIDE SEQUENCE [LARGE SCALE GENOMIC DNA]</scope>
    <source>
        <strain evidence="3">ATCC BAA-1197 / DSM 17291 / Cas60314</strain>
    </source>
</reference>
<proteinExistence type="predicted"/>
<dbReference type="Proteomes" id="UP000005868">
    <property type="component" value="Chromosome"/>
</dbReference>
<feature type="transmembrane region" description="Helical" evidence="1">
    <location>
        <begin position="56"/>
        <end position="79"/>
    </location>
</feature>
<protein>
    <recommendedName>
        <fullName evidence="4">DUF4321 domain-containing protein</fullName>
    </recommendedName>
</protein>
<evidence type="ECO:0000313" key="3">
    <source>
        <dbReference type="Proteomes" id="UP000005868"/>
    </source>
</evidence>
<dbReference type="Pfam" id="PF14209">
    <property type="entry name" value="DUF4321"/>
    <property type="match status" value="1"/>
</dbReference>
<reference evidence="3" key="1">
    <citation type="submission" date="2011-10" db="EMBL/GenBank/DDBJ databases">
        <title>The complete genome of chromosome of Thermovirga lienii DSM 17291.</title>
        <authorList>
            <consortium name="US DOE Joint Genome Institute (JGI-PGF)"/>
            <person name="Lucas S."/>
            <person name="Copeland A."/>
            <person name="Lapidus A."/>
            <person name="Glavina del Rio T."/>
            <person name="Dalin E."/>
            <person name="Tice H."/>
            <person name="Bruce D."/>
            <person name="Goodwin L."/>
            <person name="Pitluck S."/>
            <person name="Peters L."/>
            <person name="Mikhailova N."/>
            <person name="Saunders E."/>
            <person name="Kyrpides N."/>
            <person name="Mavromatis K."/>
            <person name="Ivanova N."/>
            <person name="Last F.I."/>
            <person name="Brettin T."/>
            <person name="Detter J.C."/>
            <person name="Han C."/>
            <person name="Larimer F."/>
            <person name="Land M."/>
            <person name="Hauser L."/>
            <person name="Markowitz V."/>
            <person name="Cheng J.-F."/>
            <person name="Hugenholtz P."/>
            <person name="Woyke T."/>
            <person name="Wu D."/>
            <person name="Spring S."/>
            <person name="Schroeder M."/>
            <person name="Brambilla E.-M."/>
            <person name="Klenk H.-P."/>
            <person name="Eisen J.A."/>
        </authorList>
    </citation>
    <scope>NUCLEOTIDE SEQUENCE [LARGE SCALE GENOMIC DNA]</scope>
    <source>
        <strain evidence="3">ATCC BAA-1197 / DSM 17291 / Cas60314</strain>
    </source>
</reference>
<name>G7V6J3_THELD</name>
<keyword evidence="1" id="KW-1133">Transmembrane helix</keyword>
<dbReference type="STRING" id="580340.Tlie_1377"/>
<sequence>MASGRSGRWLIFLLMVILGTFLGIFLSRFGVLAKYFKNIVDVGFDTGSLDLLFINLRFALSFKINLGTFIGALAGVWFLR</sequence>
<dbReference type="InterPro" id="IPR025470">
    <property type="entry name" value="DUF4321"/>
</dbReference>
<keyword evidence="1" id="KW-0472">Membrane</keyword>
<evidence type="ECO:0008006" key="4">
    <source>
        <dbReference type="Google" id="ProtNLM"/>
    </source>
</evidence>
<dbReference type="OrthoDB" id="5544at2"/>
<dbReference type="eggNOG" id="ENOG5033KU3">
    <property type="taxonomic scope" value="Bacteria"/>
</dbReference>
<feature type="transmembrane region" description="Helical" evidence="1">
    <location>
        <begin position="12"/>
        <end position="36"/>
    </location>
</feature>
<keyword evidence="3" id="KW-1185">Reference proteome</keyword>
<dbReference type="AlphaFoldDB" id="G7V6J3"/>
<gene>
    <name evidence="2" type="ordered locus">Tlie_1377</name>
</gene>
<evidence type="ECO:0000313" key="2">
    <source>
        <dbReference type="EMBL" id="AER67106.1"/>
    </source>
</evidence>
<accession>G7V6J3</accession>
<organism evidence="2 3">
    <name type="scientific">Thermovirga lienii (strain ATCC BAA-1197 / DSM 17291 / Cas60314)</name>
    <dbReference type="NCBI Taxonomy" id="580340"/>
    <lineage>
        <taxon>Bacteria</taxon>
        <taxon>Thermotogati</taxon>
        <taxon>Synergistota</taxon>
        <taxon>Synergistia</taxon>
        <taxon>Synergistales</taxon>
        <taxon>Thermovirgaceae</taxon>
        <taxon>Thermovirga</taxon>
    </lineage>
</organism>
<dbReference type="EMBL" id="CP003096">
    <property type="protein sequence ID" value="AER67106.1"/>
    <property type="molecule type" value="Genomic_DNA"/>
</dbReference>
<dbReference type="HOGENOM" id="CLU_195026_0_0_0"/>
<dbReference type="KEGG" id="tli:Tlie_1377"/>
<evidence type="ECO:0000256" key="1">
    <source>
        <dbReference type="SAM" id="Phobius"/>
    </source>
</evidence>